<feature type="repeat" description="ANK" evidence="1">
    <location>
        <begin position="187"/>
        <end position="219"/>
    </location>
</feature>
<dbReference type="Proteomes" id="UP000265120">
    <property type="component" value="Unassembled WGS sequence"/>
</dbReference>
<dbReference type="Ensembl" id="ENSCSET00000016909.1">
    <property type="protein sequence ID" value="ENSCSEP00000016696.1"/>
    <property type="gene ID" value="ENSCSEG00000010701.1"/>
</dbReference>
<accession>A0A3P8VTQ9</accession>
<dbReference type="Pfam" id="PF00023">
    <property type="entry name" value="Ank"/>
    <property type="match status" value="1"/>
</dbReference>
<evidence type="ECO:0000313" key="2">
    <source>
        <dbReference type="Ensembl" id="ENSCSEP00000016696.1"/>
    </source>
</evidence>
<protein>
    <submittedName>
        <fullName evidence="2">Ankyrin repeat and EF-hand domain containing 1a</fullName>
    </submittedName>
</protein>
<dbReference type="AlphaFoldDB" id="A0A3P8VTQ9"/>
<sequence>MAVLYKGRLQVLQIYRLLQCVREADTEQIKNLVKLGVENLINLCEPKDGTGALHVAVSVLWSITDLVSFLLSQGADPNIQDRTGVTPLMLAAQLGSDSILAVLTQNQADLKIQDTEGRGVLFYCLYPTKRHTRCLQVALKSQADVNNVSARGVHVFQLMCEKVQQCVSMCLIMLESGADPSATNQLTGVTALMEAAKAGSLQLVRAILKKGGNPNAVDHKRYAAVHYAALGGYFEVIQVLSAFSADLGVFNLDACTPLHFAAATGNANCCKFLAQRGCNPKLKNQEGFLPRQIAKDAGHKAAARELRKAERQQGKGNKSNNITLLSGLWPLTLHDWSHEFEAELRRAFGGKFETVSTEMFVAVLQKLNAPADVDQLQTVILAHDKRKASSINVNEFMRGVKYIKKPFLLSSYLPKKKKVSKGGKASKKKKKKKDKLLLPLPICTLTQELMPRRQDGGPPDFMIETYYNCSDSRRFDREHPPEHPIANDSGWYVEKPHKIFVNVNYCVKSGDLESLDLAFNHGVPVDVKDEFYKTPLMVACSNDVNSCDQFSWTPLHHAAHAGQLELIRLLLEAGAAGDAKALSLTVFLAFGDSRVIHLVKEKMDSLPKPKENSRGNRSKLQITKPSKEKVRLLLFESGVINAESSTTTTGKTPVKDPTSIILQNTRITTGKTNVAETTFVPKTVWGKPPTTSQLLSKIERRKELLSLEIDFDDFMMPYSKNTQRTALELAKSTE</sequence>
<dbReference type="InterPro" id="IPR002110">
    <property type="entry name" value="Ankyrin_rpt"/>
</dbReference>
<dbReference type="PANTHER" id="PTHR24127">
    <property type="entry name" value="ANKYRIN REPEAT AND EF-HAND DOMAIN-CONTAINING PROTEIN 1"/>
    <property type="match status" value="1"/>
</dbReference>
<proteinExistence type="predicted"/>
<dbReference type="PANTHER" id="PTHR24127:SF1">
    <property type="entry name" value="ANKYRIN REPEAT AND EF-HAND DOMAIN-CONTAINING PROTEIN 1"/>
    <property type="match status" value="1"/>
</dbReference>
<dbReference type="InterPro" id="IPR036770">
    <property type="entry name" value="Ankyrin_rpt-contain_sf"/>
</dbReference>
<evidence type="ECO:0000313" key="3">
    <source>
        <dbReference type="Proteomes" id="UP000265120"/>
    </source>
</evidence>
<dbReference type="SUPFAM" id="SSF48403">
    <property type="entry name" value="Ankyrin repeat"/>
    <property type="match status" value="2"/>
</dbReference>
<dbReference type="SMART" id="SM00248">
    <property type="entry name" value="ANK"/>
    <property type="match status" value="8"/>
</dbReference>
<reference evidence="2" key="2">
    <citation type="submission" date="2025-09" db="UniProtKB">
        <authorList>
            <consortium name="Ensembl"/>
        </authorList>
    </citation>
    <scope>IDENTIFICATION</scope>
</reference>
<dbReference type="InParanoid" id="A0A3P8VTQ9"/>
<keyword evidence="3" id="KW-1185">Reference proteome</keyword>
<reference evidence="2" key="1">
    <citation type="submission" date="2025-08" db="UniProtKB">
        <authorList>
            <consortium name="Ensembl"/>
        </authorList>
    </citation>
    <scope>IDENTIFICATION</scope>
</reference>
<name>A0A3P8VTQ9_CYNSE</name>
<dbReference type="STRING" id="244447.ENSCSEP00000016696"/>
<feature type="repeat" description="ANK" evidence="1">
    <location>
        <begin position="83"/>
        <end position="115"/>
    </location>
</feature>
<dbReference type="GeneTree" id="ENSGT00940000156852"/>
<organism evidence="2 3">
    <name type="scientific">Cynoglossus semilaevis</name>
    <name type="common">Tongue sole</name>
    <dbReference type="NCBI Taxonomy" id="244447"/>
    <lineage>
        <taxon>Eukaryota</taxon>
        <taxon>Metazoa</taxon>
        <taxon>Chordata</taxon>
        <taxon>Craniata</taxon>
        <taxon>Vertebrata</taxon>
        <taxon>Euteleostomi</taxon>
        <taxon>Actinopterygii</taxon>
        <taxon>Neopterygii</taxon>
        <taxon>Teleostei</taxon>
        <taxon>Neoteleostei</taxon>
        <taxon>Acanthomorphata</taxon>
        <taxon>Carangaria</taxon>
        <taxon>Pleuronectiformes</taxon>
        <taxon>Pleuronectoidei</taxon>
        <taxon>Cynoglossidae</taxon>
        <taxon>Cynoglossinae</taxon>
        <taxon>Cynoglossus</taxon>
    </lineage>
</organism>
<dbReference type="Gene3D" id="1.25.40.20">
    <property type="entry name" value="Ankyrin repeat-containing domain"/>
    <property type="match status" value="3"/>
</dbReference>
<dbReference type="Pfam" id="PF12796">
    <property type="entry name" value="Ank_2"/>
    <property type="match status" value="3"/>
</dbReference>
<feature type="repeat" description="ANK" evidence="1">
    <location>
        <begin position="48"/>
        <end position="82"/>
    </location>
</feature>
<dbReference type="PROSITE" id="PS50088">
    <property type="entry name" value="ANK_REPEAT"/>
    <property type="match status" value="5"/>
</dbReference>
<feature type="repeat" description="ANK" evidence="1">
    <location>
        <begin position="550"/>
        <end position="582"/>
    </location>
</feature>
<dbReference type="InterPro" id="IPR052801">
    <property type="entry name" value="Ankyrin-EF-hand"/>
</dbReference>
<keyword evidence="1" id="KW-0040">ANK repeat</keyword>
<feature type="repeat" description="ANK" evidence="1">
    <location>
        <begin position="253"/>
        <end position="285"/>
    </location>
</feature>
<dbReference type="FunCoup" id="A0A3P8VTQ9">
    <property type="interactions" value="634"/>
</dbReference>
<evidence type="ECO:0000256" key="1">
    <source>
        <dbReference type="PROSITE-ProRule" id="PRU00023"/>
    </source>
</evidence>
<dbReference type="OMA" id="ATDNFMW"/>
<dbReference type="PROSITE" id="PS50297">
    <property type="entry name" value="ANK_REP_REGION"/>
    <property type="match status" value="4"/>
</dbReference>